<dbReference type="GO" id="GO:0016020">
    <property type="term" value="C:membrane"/>
    <property type="evidence" value="ECO:0007669"/>
    <property type="project" value="UniProtKB-SubCell"/>
</dbReference>
<evidence type="ECO:0008006" key="9">
    <source>
        <dbReference type="Google" id="ProtNLM"/>
    </source>
</evidence>
<evidence type="ECO:0000256" key="3">
    <source>
        <dbReference type="ARBA" id="ARBA00022989"/>
    </source>
</evidence>
<feature type="region of interest" description="Disordered" evidence="5">
    <location>
        <begin position="1"/>
        <end position="20"/>
    </location>
</feature>
<organism evidence="7 8">
    <name type="scientific">Sphingobacterium paludis</name>
    <dbReference type="NCBI Taxonomy" id="1476465"/>
    <lineage>
        <taxon>Bacteria</taxon>
        <taxon>Pseudomonadati</taxon>
        <taxon>Bacteroidota</taxon>
        <taxon>Sphingobacteriia</taxon>
        <taxon>Sphingobacteriales</taxon>
        <taxon>Sphingobacteriaceae</taxon>
        <taxon>Sphingobacterium</taxon>
    </lineage>
</organism>
<reference evidence="7 8" key="1">
    <citation type="submission" date="2019-03" db="EMBL/GenBank/DDBJ databases">
        <title>Genomic Encyclopedia of Type Strains, Phase III (KMG-III): the genomes of soil and plant-associated and newly described type strains.</title>
        <authorList>
            <person name="Whitman W."/>
        </authorList>
    </citation>
    <scope>NUCLEOTIDE SEQUENCE [LARGE SCALE GENOMIC DNA]</scope>
    <source>
        <strain evidence="7 8">CGMCC 1.12801</strain>
    </source>
</reference>
<keyword evidence="2 6" id="KW-0812">Transmembrane</keyword>
<dbReference type="Pfam" id="PF04228">
    <property type="entry name" value="Zn_peptidase"/>
    <property type="match status" value="1"/>
</dbReference>
<comment type="subcellular location">
    <subcellularLocation>
        <location evidence="1">Membrane</location>
        <topology evidence="1">Single-pass membrane protein</topology>
    </subcellularLocation>
</comment>
<evidence type="ECO:0000256" key="4">
    <source>
        <dbReference type="ARBA" id="ARBA00023136"/>
    </source>
</evidence>
<gene>
    <name evidence="7" type="ORF">B0I21_10533</name>
</gene>
<sequence length="291" mass="31755">MKWQSGRRSGNVEDKRGMSGGQKLTLGGIGGVIVLIVGLLMGGDPAQILEQMQQGGQPTGSSAVEAPYDSTPEEDKLLDFADVVLGSTEDVWANIFKKEGETYPKTVLTVYNGAVETAGCGTGKSSYGPFYCPGDRKIYLDLSFNKELSQKYGAKGEFALAYVIAHEVGHHIQNVLGVLEKTNAMRAKLSEREYNKISVMTELQADFYAGVWAHYVQEYSAIELSYDDILDGMRAAAAVGDDHLQEQAYGSSNPESFTHGTSEQRAYWFKKGYDSGNIQDGNTFNDPALKQ</sequence>
<proteinExistence type="predicted"/>
<evidence type="ECO:0000256" key="6">
    <source>
        <dbReference type="SAM" id="Phobius"/>
    </source>
</evidence>
<keyword evidence="3 6" id="KW-1133">Transmembrane helix</keyword>
<feature type="transmembrane region" description="Helical" evidence="6">
    <location>
        <begin position="24"/>
        <end position="43"/>
    </location>
</feature>
<dbReference type="SUPFAM" id="SSF55486">
    <property type="entry name" value="Metalloproteases ('zincins'), catalytic domain"/>
    <property type="match status" value="1"/>
</dbReference>
<evidence type="ECO:0000313" key="7">
    <source>
        <dbReference type="EMBL" id="TDS12902.1"/>
    </source>
</evidence>
<keyword evidence="8" id="KW-1185">Reference proteome</keyword>
<dbReference type="OrthoDB" id="9774900at2"/>
<dbReference type="EMBL" id="SNZV01000005">
    <property type="protein sequence ID" value="TDS12902.1"/>
    <property type="molecule type" value="Genomic_DNA"/>
</dbReference>
<accession>A0A4R7CYD4</accession>
<protein>
    <recommendedName>
        <fullName evidence="9">Metalloprotease</fullName>
    </recommendedName>
</protein>
<dbReference type="AlphaFoldDB" id="A0A4R7CYD4"/>
<dbReference type="RefSeq" id="WP_133640427.1">
    <property type="nucleotide sequence ID" value="NZ_SNZV01000005.1"/>
</dbReference>
<evidence type="ECO:0000313" key="8">
    <source>
        <dbReference type="Proteomes" id="UP000294752"/>
    </source>
</evidence>
<dbReference type="Proteomes" id="UP000294752">
    <property type="component" value="Unassembled WGS sequence"/>
</dbReference>
<evidence type="ECO:0000256" key="2">
    <source>
        <dbReference type="ARBA" id="ARBA00022692"/>
    </source>
</evidence>
<comment type="caution">
    <text evidence="7">The sequence shown here is derived from an EMBL/GenBank/DDBJ whole genome shotgun (WGS) entry which is preliminary data.</text>
</comment>
<dbReference type="PANTHER" id="PTHR30168:SF0">
    <property type="entry name" value="INNER MEMBRANE PROTEIN"/>
    <property type="match status" value="1"/>
</dbReference>
<dbReference type="InterPro" id="IPR007343">
    <property type="entry name" value="Uncharacterised_pept_Zn_put"/>
</dbReference>
<evidence type="ECO:0000256" key="5">
    <source>
        <dbReference type="SAM" id="MobiDB-lite"/>
    </source>
</evidence>
<evidence type="ECO:0000256" key="1">
    <source>
        <dbReference type="ARBA" id="ARBA00004167"/>
    </source>
</evidence>
<keyword evidence="4 6" id="KW-0472">Membrane</keyword>
<dbReference type="PANTHER" id="PTHR30168">
    <property type="entry name" value="PUTATIVE MEMBRANE PROTEIN YPFJ"/>
    <property type="match status" value="1"/>
</dbReference>
<name>A0A4R7CYD4_9SPHI</name>